<feature type="region of interest" description="Disordered" evidence="1">
    <location>
        <begin position="275"/>
        <end position="296"/>
    </location>
</feature>
<sequence>MTGLDSKINASTDYTCSDCSSFLNWQFSLKESESEKVVVFRSLVATVKIQPSLDVSLEAKAVEFLKSVNPYDDTSADAFITGLASISEEYLTDFVQSMMVLFSSPSQVITTATMKMLRTLIDWCSPKIRLALFKADLIPQLINTLNILSLSFTEAIDIHTCLMKTITRSLSLTTPDGLRYLRITDRNEQQSVHETVLQQVLTSSEKYICHLCLNRFSIIDGDQSWDFVDLLARLLRICPYYQSTMDFVLNMPSRSMVATLSFILLRRHSRTAPKEKSSILTIPRTTGPSEDDSEGSEDIVAQLMAGIDERIRDSVRKLFSRCPPCHVSAAPIPRIHISLNALSLSYALPDDSPSTDSKMKIPTNHDQGTELTLSKFWFHQTAHLCRDAGRRDDTRASPSAAVVDGWKEKEGEGIQTQIEQTEREDLDAVAVAHSFRSDQSIRTFSANLIHFLQLHSFLFLHLIQRCLRLVLLPTEENDDDDSEDQSDEEAHAERDQPAQKCLHFFGHRLLFWVFWFCVWGSSGSGFGSSGSSGGTSNDFGMWDENGSLTTTGMELLAEVRMTDLIANVVSCVRILSSPTTTNSSVSAVVAGDSTTTVNTASLPLSSTSMSYFMMCTDTDTGSGAMGVVNGICMMFVFVPSISLNQHPLSPFLQTDPPQHNLCCVDLFQSNELVPLVCVALGRTPFAPLETTTVPTLDTLDGSSNTTWTRRGPFDRSAALPLFPRLLDVSRPSSVPPDALPLPSASPLTTLGVACACGCSFEAHAMLASTVFLLRFL</sequence>
<protein>
    <submittedName>
        <fullName evidence="2">Uncharacterized protein</fullName>
    </submittedName>
</protein>
<evidence type="ECO:0000256" key="1">
    <source>
        <dbReference type="SAM" id="MobiDB-lite"/>
    </source>
</evidence>
<organism evidence="2 3">
    <name type="scientific">Blattamonas nauphoetae</name>
    <dbReference type="NCBI Taxonomy" id="2049346"/>
    <lineage>
        <taxon>Eukaryota</taxon>
        <taxon>Metamonada</taxon>
        <taxon>Preaxostyla</taxon>
        <taxon>Oxymonadida</taxon>
        <taxon>Blattamonas</taxon>
    </lineage>
</organism>
<dbReference type="Proteomes" id="UP001281761">
    <property type="component" value="Unassembled WGS sequence"/>
</dbReference>
<dbReference type="EMBL" id="JARBJD010000076">
    <property type="protein sequence ID" value="KAK2954629.1"/>
    <property type="molecule type" value="Genomic_DNA"/>
</dbReference>
<accession>A0ABQ9XS28</accession>
<evidence type="ECO:0000313" key="3">
    <source>
        <dbReference type="Proteomes" id="UP001281761"/>
    </source>
</evidence>
<proteinExistence type="predicted"/>
<name>A0ABQ9XS28_9EUKA</name>
<feature type="compositionally biased region" description="Polar residues" evidence="1">
    <location>
        <begin position="278"/>
        <end position="288"/>
    </location>
</feature>
<gene>
    <name evidence="2" type="ORF">BLNAU_10480</name>
</gene>
<comment type="caution">
    <text evidence="2">The sequence shown here is derived from an EMBL/GenBank/DDBJ whole genome shotgun (WGS) entry which is preliminary data.</text>
</comment>
<reference evidence="2 3" key="1">
    <citation type="journal article" date="2022" name="bioRxiv">
        <title>Genomics of Preaxostyla Flagellates Illuminates Evolutionary Transitions and the Path Towards Mitochondrial Loss.</title>
        <authorList>
            <person name="Novak L.V.F."/>
            <person name="Treitli S.C."/>
            <person name="Pyrih J."/>
            <person name="Halakuc P."/>
            <person name="Pipaliya S.V."/>
            <person name="Vacek V."/>
            <person name="Brzon O."/>
            <person name="Soukal P."/>
            <person name="Eme L."/>
            <person name="Dacks J.B."/>
            <person name="Karnkowska A."/>
            <person name="Elias M."/>
            <person name="Hampl V."/>
        </authorList>
    </citation>
    <scope>NUCLEOTIDE SEQUENCE [LARGE SCALE GENOMIC DNA]</scope>
    <source>
        <strain evidence="2">NAU3</strain>
        <tissue evidence="2">Gut</tissue>
    </source>
</reference>
<keyword evidence="3" id="KW-1185">Reference proteome</keyword>
<evidence type="ECO:0000313" key="2">
    <source>
        <dbReference type="EMBL" id="KAK2954629.1"/>
    </source>
</evidence>